<evidence type="ECO:0000313" key="1">
    <source>
        <dbReference type="EMBL" id="MCM1985527.1"/>
    </source>
</evidence>
<proteinExistence type="predicted"/>
<dbReference type="RefSeq" id="WP_250866899.1">
    <property type="nucleotide sequence ID" value="NZ_JAGSOI010000001.1"/>
</dbReference>
<dbReference type="Proteomes" id="UP001056766">
    <property type="component" value="Unassembled WGS sequence"/>
</dbReference>
<dbReference type="EMBL" id="JAGSOI010000001">
    <property type="protein sequence ID" value="MCM1985527.1"/>
    <property type="molecule type" value="Genomic_DNA"/>
</dbReference>
<dbReference type="AlphaFoldDB" id="A0A9E5D9Y4"/>
<reference evidence="1" key="2">
    <citation type="submission" date="2021-04" db="EMBL/GenBank/DDBJ databases">
        <authorList>
            <person name="Dong X."/>
        </authorList>
    </citation>
    <scope>NUCLEOTIDE SEQUENCE</scope>
    <source>
        <strain evidence="1">LLY</strain>
    </source>
</reference>
<gene>
    <name evidence="1" type="ORF">KDK67_00605</name>
</gene>
<reference evidence="1" key="1">
    <citation type="journal article" date="2021" name="mSystems">
        <title>Bacteria and Archaea Synergistically Convert Glycine Betaine to Biogenic Methane in the Formosa Cold Seep of the South China Sea.</title>
        <authorList>
            <person name="Li L."/>
            <person name="Zhang W."/>
            <person name="Zhang S."/>
            <person name="Song L."/>
            <person name="Sun Q."/>
            <person name="Zhang H."/>
            <person name="Xiang H."/>
            <person name="Dong X."/>
        </authorList>
    </citation>
    <scope>NUCLEOTIDE SEQUENCE</scope>
    <source>
        <strain evidence="1">LLY</strain>
    </source>
</reference>
<protein>
    <submittedName>
        <fullName evidence="1">Uncharacterized protein</fullName>
    </submittedName>
</protein>
<keyword evidence="2" id="KW-1185">Reference proteome</keyword>
<comment type="caution">
    <text evidence="1">The sequence shown here is derived from an EMBL/GenBank/DDBJ whole genome shotgun (WGS) entry which is preliminary data.</text>
</comment>
<sequence>MEMAELLKLEDNLTAMGANELYTYATEKYPEVPNMGLGKKKLVVRRILNHERNKMNEEETAE</sequence>
<organism evidence="1 2">
    <name type="scientific">Methanococcoides seepicolus</name>
    <dbReference type="NCBI Taxonomy" id="2828780"/>
    <lineage>
        <taxon>Archaea</taxon>
        <taxon>Methanobacteriati</taxon>
        <taxon>Methanobacteriota</taxon>
        <taxon>Stenosarchaea group</taxon>
        <taxon>Methanomicrobia</taxon>
        <taxon>Methanosarcinales</taxon>
        <taxon>Methanosarcinaceae</taxon>
        <taxon>Methanococcoides</taxon>
    </lineage>
</organism>
<evidence type="ECO:0000313" key="2">
    <source>
        <dbReference type="Proteomes" id="UP001056766"/>
    </source>
</evidence>
<accession>A0A9E5D9Y4</accession>
<name>A0A9E5D9Y4_9EURY</name>